<organism evidence="1 2">
    <name type="scientific">Sutterella parvirubra YIT 11816</name>
    <dbReference type="NCBI Taxonomy" id="762967"/>
    <lineage>
        <taxon>Bacteria</taxon>
        <taxon>Pseudomonadati</taxon>
        <taxon>Pseudomonadota</taxon>
        <taxon>Betaproteobacteria</taxon>
        <taxon>Burkholderiales</taxon>
        <taxon>Sutterellaceae</taxon>
        <taxon>Sutterella</taxon>
    </lineage>
</organism>
<reference evidence="1 2" key="1">
    <citation type="submission" date="2011-11" db="EMBL/GenBank/DDBJ databases">
        <authorList>
            <person name="Weinstock G."/>
            <person name="Sodergren E."/>
            <person name="Clifton S."/>
            <person name="Fulton L."/>
            <person name="Fulton B."/>
            <person name="Courtney L."/>
            <person name="Fronick C."/>
            <person name="Harrison M."/>
            <person name="Strong C."/>
            <person name="Farmer C."/>
            <person name="Delahaunty K."/>
            <person name="Markovic C."/>
            <person name="Hall O."/>
            <person name="Minx P."/>
            <person name="Tomlinson C."/>
            <person name="Mitreva M."/>
            <person name="Hou S."/>
            <person name="Chen J."/>
            <person name="Wollam A."/>
            <person name="Pepin K.H."/>
            <person name="Johnson M."/>
            <person name="Bhonagiri V."/>
            <person name="Zhang X."/>
            <person name="Suruliraj S."/>
            <person name="Warren W."/>
            <person name="Chinwalla A."/>
            <person name="Mardis E.R."/>
            <person name="Wilson R.K."/>
        </authorList>
    </citation>
    <scope>NUCLEOTIDE SEQUENCE [LARGE SCALE GENOMIC DNA]</scope>
    <source>
        <strain evidence="1 2">YIT 11816</strain>
    </source>
</reference>
<protein>
    <submittedName>
        <fullName evidence="1">Uncharacterized protein</fullName>
    </submittedName>
</protein>
<evidence type="ECO:0000313" key="2">
    <source>
        <dbReference type="Proteomes" id="UP000004956"/>
    </source>
</evidence>
<dbReference type="Gene3D" id="3.55.30.10">
    <property type="entry name" value="Hsp33 domain"/>
    <property type="match status" value="1"/>
</dbReference>
<dbReference type="SUPFAM" id="SSF64397">
    <property type="entry name" value="Hsp33 domain"/>
    <property type="match status" value="1"/>
</dbReference>
<comment type="caution">
    <text evidence="1">The sequence shown here is derived from an EMBL/GenBank/DDBJ whole genome shotgun (WGS) entry which is preliminary data.</text>
</comment>
<sequence>MNEFQKLLFPTANVRGSTVVLHEAFTEAIAHQKLPGAVRRLAGEAAAAAVLAA</sequence>
<dbReference type="STRING" id="762967.HMPREF9440_01316"/>
<gene>
    <name evidence="1" type="ORF">HMPREF9440_01316</name>
</gene>
<dbReference type="InterPro" id="IPR016153">
    <property type="entry name" value="Heat_shock_Hsp33_N"/>
</dbReference>
<dbReference type="GO" id="GO:0051082">
    <property type="term" value="F:unfolded protein binding"/>
    <property type="evidence" value="ECO:0007669"/>
    <property type="project" value="InterPro"/>
</dbReference>
<dbReference type="InterPro" id="IPR000397">
    <property type="entry name" value="Heat_shock_Hsp33"/>
</dbReference>
<dbReference type="AlphaFoldDB" id="H3KF00"/>
<feature type="non-terminal residue" evidence="1">
    <location>
        <position position="53"/>
    </location>
</feature>
<dbReference type="GO" id="GO:0005737">
    <property type="term" value="C:cytoplasm"/>
    <property type="evidence" value="ECO:0007669"/>
    <property type="project" value="InterPro"/>
</dbReference>
<dbReference type="EMBL" id="AFBQ01000181">
    <property type="protein sequence ID" value="EHY31319.1"/>
    <property type="molecule type" value="Genomic_DNA"/>
</dbReference>
<dbReference type="HOGENOM" id="CLU_3092436_0_0_4"/>
<keyword evidence="2" id="KW-1185">Reference proteome</keyword>
<proteinExistence type="predicted"/>
<dbReference type="Proteomes" id="UP000004956">
    <property type="component" value="Unassembled WGS sequence"/>
</dbReference>
<accession>H3KF00</accession>
<dbReference type="GO" id="GO:0006457">
    <property type="term" value="P:protein folding"/>
    <property type="evidence" value="ECO:0007669"/>
    <property type="project" value="InterPro"/>
</dbReference>
<name>H3KF00_9BURK</name>
<dbReference type="Pfam" id="PF01430">
    <property type="entry name" value="HSP33"/>
    <property type="match status" value="1"/>
</dbReference>
<evidence type="ECO:0000313" key="1">
    <source>
        <dbReference type="EMBL" id="EHY31319.1"/>
    </source>
</evidence>